<protein>
    <submittedName>
        <fullName evidence="2">Uncharacterized protein</fullName>
    </submittedName>
</protein>
<reference evidence="2 3" key="1">
    <citation type="submission" date="2015-05" db="EMBL/GenBank/DDBJ databases">
        <title>Genome sequencing and analysis of members of genus Stenotrophomonas.</title>
        <authorList>
            <person name="Patil P.P."/>
            <person name="Midha S."/>
            <person name="Patil P.B."/>
        </authorList>
    </citation>
    <scope>NUCLEOTIDE SEQUENCE [LARGE SCALE GENOMIC DNA]</scope>
    <source>
        <strain evidence="2 3">DSM 12575</strain>
    </source>
</reference>
<proteinExistence type="predicted"/>
<comment type="caution">
    <text evidence="2">The sequence shown here is derived from an EMBL/GenBank/DDBJ whole genome shotgun (WGS) entry which is preliminary data.</text>
</comment>
<sequence>MPVPPGEDLGELPLILLAEPAPPADAGTPPEVARAREQAHEQTRSWLLASSRRRIDLACTSHEVPFDQSQALAAAIEAAKARPPTSAAAPAT</sequence>
<evidence type="ECO:0000313" key="3">
    <source>
        <dbReference type="Proteomes" id="UP000050902"/>
    </source>
</evidence>
<accession>A0ABR5NN87</accession>
<organism evidence="2 3">
    <name type="scientific">Stenotrophomonas nitritireducens</name>
    <dbReference type="NCBI Taxonomy" id="83617"/>
    <lineage>
        <taxon>Bacteria</taxon>
        <taxon>Pseudomonadati</taxon>
        <taxon>Pseudomonadota</taxon>
        <taxon>Gammaproteobacteria</taxon>
        <taxon>Lysobacterales</taxon>
        <taxon>Lysobacteraceae</taxon>
        <taxon>Stenotrophomonas</taxon>
    </lineage>
</organism>
<dbReference type="EMBL" id="LDJG01000003">
    <property type="protein sequence ID" value="KRG60166.1"/>
    <property type="molecule type" value="Genomic_DNA"/>
</dbReference>
<name>A0ABR5NN87_9GAMM</name>
<gene>
    <name evidence="2" type="ORF">ABB22_01925</name>
</gene>
<evidence type="ECO:0000256" key="1">
    <source>
        <dbReference type="SAM" id="MobiDB-lite"/>
    </source>
</evidence>
<dbReference type="RefSeq" id="WP_055769098.1">
    <property type="nucleotide sequence ID" value="NZ_LDJG01000003.1"/>
</dbReference>
<feature type="region of interest" description="Disordered" evidence="1">
    <location>
        <begin position="19"/>
        <end position="39"/>
    </location>
</feature>
<keyword evidence="3" id="KW-1185">Reference proteome</keyword>
<evidence type="ECO:0000313" key="2">
    <source>
        <dbReference type="EMBL" id="KRG60166.1"/>
    </source>
</evidence>
<dbReference type="Proteomes" id="UP000050902">
    <property type="component" value="Unassembled WGS sequence"/>
</dbReference>